<accession>W1NSK8</accession>
<organism evidence="2 3">
    <name type="scientific">Amborella trichopoda</name>
    <dbReference type="NCBI Taxonomy" id="13333"/>
    <lineage>
        <taxon>Eukaryota</taxon>
        <taxon>Viridiplantae</taxon>
        <taxon>Streptophyta</taxon>
        <taxon>Embryophyta</taxon>
        <taxon>Tracheophyta</taxon>
        <taxon>Spermatophyta</taxon>
        <taxon>Magnoliopsida</taxon>
        <taxon>Amborellales</taxon>
        <taxon>Amborellaceae</taxon>
        <taxon>Amborella</taxon>
    </lineage>
</organism>
<keyword evidence="3" id="KW-1185">Reference proteome</keyword>
<dbReference type="Gramene" id="ERN00102">
    <property type="protein sequence ID" value="ERN00102"/>
    <property type="gene ID" value="AMTR_s00112p00046700"/>
</dbReference>
<dbReference type="HOGENOM" id="CLU_1919917_0_0_1"/>
<feature type="compositionally biased region" description="Basic and acidic residues" evidence="1">
    <location>
        <begin position="30"/>
        <end position="41"/>
    </location>
</feature>
<evidence type="ECO:0000313" key="2">
    <source>
        <dbReference type="EMBL" id="ERN00102.1"/>
    </source>
</evidence>
<gene>
    <name evidence="2" type="ORF">AMTR_s00112p00046700</name>
</gene>
<name>W1NSK8_AMBTC</name>
<dbReference type="Proteomes" id="UP000017836">
    <property type="component" value="Unassembled WGS sequence"/>
</dbReference>
<evidence type="ECO:0000256" key="1">
    <source>
        <dbReference type="SAM" id="MobiDB-lite"/>
    </source>
</evidence>
<proteinExistence type="predicted"/>
<dbReference type="AlphaFoldDB" id="W1NSK8"/>
<feature type="region of interest" description="Disordered" evidence="1">
    <location>
        <begin position="1"/>
        <end position="55"/>
    </location>
</feature>
<dbReference type="EMBL" id="KI394952">
    <property type="protein sequence ID" value="ERN00102.1"/>
    <property type="molecule type" value="Genomic_DNA"/>
</dbReference>
<sequence>MGPQVFCDSVHRKREGHGEGRGRRRCGSVHSKEGKTKERDGVTSVAASCAAKEGREKKERGLQLLRLSAQCRREGPQQRWDHRCCSSMHSAGEKGAYIDETMGDANPCAVQARSTNKDKTVGDAAACGEQER</sequence>
<evidence type="ECO:0000313" key="3">
    <source>
        <dbReference type="Proteomes" id="UP000017836"/>
    </source>
</evidence>
<protein>
    <submittedName>
        <fullName evidence="2">Uncharacterized protein</fullName>
    </submittedName>
</protein>
<reference evidence="3" key="1">
    <citation type="journal article" date="2013" name="Science">
        <title>The Amborella genome and the evolution of flowering plants.</title>
        <authorList>
            <consortium name="Amborella Genome Project"/>
        </authorList>
    </citation>
    <scope>NUCLEOTIDE SEQUENCE [LARGE SCALE GENOMIC DNA]</scope>
</reference>